<reference evidence="2" key="1">
    <citation type="submission" date="2001-10" db="EMBL/GenBank/DDBJ databases">
        <authorList>
            <person name="Matsunaga S."/>
        </authorList>
    </citation>
    <scope>NUCLEOTIDE SEQUENCE</scope>
</reference>
<feature type="compositionally biased region" description="Basic and acidic residues" evidence="1">
    <location>
        <begin position="90"/>
        <end position="99"/>
    </location>
</feature>
<organism evidence="2">
    <name type="scientific">Silene latifolia</name>
    <name type="common">White campion</name>
    <name type="synonym">Bladder campion</name>
    <dbReference type="NCBI Taxonomy" id="37657"/>
    <lineage>
        <taxon>Eukaryota</taxon>
        <taxon>Viridiplantae</taxon>
        <taxon>Streptophyta</taxon>
        <taxon>Embryophyta</taxon>
        <taxon>Tracheophyta</taxon>
        <taxon>Spermatophyta</taxon>
        <taxon>Magnoliopsida</taxon>
        <taxon>eudicotyledons</taxon>
        <taxon>Gunneridae</taxon>
        <taxon>Pentapetalae</taxon>
        <taxon>Caryophyllales</taxon>
        <taxon>Caryophyllaceae</taxon>
        <taxon>Sileneae</taxon>
        <taxon>Silene</taxon>
        <taxon>Silene subgen. Behenantha</taxon>
        <taxon>Silene sect. Melandrium</taxon>
    </lineage>
</organism>
<dbReference type="EMBL" id="AB072494">
    <property type="protein sequence ID" value="BAB88751.1"/>
    <property type="molecule type" value="Genomic_DNA"/>
</dbReference>
<gene>
    <name evidence="2" type="primary">MS4b</name>
</gene>
<proteinExistence type="predicted"/>
<feature type="compositionally biased region" description="Polar residues" evidence="1">
    <location>
        <begin position="13"/>
        <end position="23"/>
    </location>
</feature>
<name>Q8S940_SILLA</name>
<protein>
    <submittedName>
        <fullName evidence="2">Gag protein</fullName>
    </submittedName>
</protein>
<accession>Q8S940</accession>
<feature type="region of interest" description="Disordered" evidence="1">
    <location>
        <begin position="1"/>
        <end position="23"/>
    </location>
</feature>
<sequence>GHDDTNARLLPGQGTSTRARSLTGCSGNTYARLLSGHGSGNTRSSTTAESGGTVDWEQYTGLPTIYTQSVRRLQHLSGVAIPGTACYDEQNPKDAHPYEDDGDNNSWGH</sequence>
<reference evidence="2" key="2">
    <citation type="submission" date="2002-04" db="EMBL/GenBank/DDBJ databases">
        <title>Retrotransposons in Silene latifolia.</title>
        <authorList>
            <person name="Mastunaga S."/>
        </authorList>
    </citation>
    <scope>NUCLEOTIDE SEQUENCE</scope>
</reference>
<feature type="region of interest" description="Disordered" evidence="1">
    <location>
        <begin position="84"/>
        <end position="109"/>
    </location>
</feature>
<evidence type="ECO:0000256" key="1">
    <source>
        <dbReference type="SAM" id="MobiDB-lite"/>
    </source>
</evidence>
<dbReference type="AlphaFoldDB" id="Q8S940"/>
<evidence type="ECO:0000313" key="2">
    <source>
        <dbReference type="EMBL" id="BAB88751.1"/>
    </source>
</evidence>
<feature type="non-terminal residue" evidence="2">
    <location>
        <position position="1"/>
    </location>
</feature>